<keyword evidence="8" id="KW-1185">Reference proteome</keyword>
<evidence type="ECO:0000256" key="2">
    <source>
        <dbReference type="ARBA" id="ARBA00022741"/>
    </source>
</evidence>
<dbReference type="InterPro" id="IPR023179">
    <property type="entry name" value="GTP-bd_ortho_bundle_sf"/>
</dbReference>
<evidence type="ECO:0000256" key="5">
    <source>
        <dbReference type="PIRSR" id="PIRSR006230-1"/>
    </source>
</evidence>
<comment type="function">
    <text evidence="4">Required for a late step of 50S ribosomal subunit assembly. Has GTPase activity.</text>
</comment>
<comment type="caution">
    <text evidence="7">The sequence shown here is derived from an EMBL/GenBank/DDBJ whole genome shotgun (WGS) entry which is preliminary data.</text>
</comment>
<dbReference type="InterPro" id="IPR016478">
    <property type="entry name" value="GTPase_MTG1"/>
</dbReference>
<proteinExistence type="inferred from homology"/>
<organism evidence="7 8">
    <name type="scientific">Isachenkonia alkalipeptolytica</name>
    <dbReference type="NCBI Taxonomy" id="2565777"/>
    <lineage>
        <taxon>Bacteria</taxon>
        <taxon>Bacillati</taxon>
        <taxon>Bacillota</taxon>
        <taxon>Clostridia</taxon>
        <taxon>Eubacteriales</taxon>
        <taxon>Clostridiaceae</taxon>
        <taxon>Isachenkonia</taxon>
    </lineage>
</organism>
<evidence type="ECO:0000259" key="6">
    <source>
        <dbReference type="Pfam" id="PF01926"/>
    </source>
</evidence>
<feature type="binding site" evidence="5">
    <location>
        <begin position="86"/>
        <end position="87"/>
    </location>
    <ligand>
        <name>GTP</name>
        <dbReference type="ChEBI" id="CHEBI:37565"/>
    </ligand>
</feature>
<sequence>MNINWYPGHMKKTKELLREQLKLVDVVWELLDARIPRSSKNPDIDPIVHGKPKIIILNKKDLADPRVTEDWIRYFEEQGITAIPMNSMDSSSATQLLNESKNLLSDKLEARRAKGIRREVIRAMIVGIPNVGKSSMINKYAKKKSAKTGNKPGVTKGKQWVRIQKDLEMLDTPGILWPRLDDEKAALNLAFVGTIKDEIMDRETLGLRLVERLLENYPKDLFARYGLEDMKEETSPLEVMDTIAKKRGCMFKGNEVDYLRVANVLLDEFRNGMIGKFSLETPKDSKAPLK</sequence>
<dbReference type="PIRSF" id="PIRSF006230">
    <property type="entry name" value="MG442"/>
    <property type="match status" value="1"/>
</dbReference>
<reference evidence="7 8" key="1">
    <citation type="submission" date="2019-04" db="EMBL/GenBank/DDBJ databases">
        <title>Isachenkonia alkalipeptolytica gen. nov. sp. nov. a new anaerobic, alkiliphilic organothrophic bacterium capable to reduce synthesized ferrihydrite isolated from a soda lake.</title>
        <authorList>
            <person name="Toshchakov S.V."/>
            <person name="Zavarzina D.G."/>
            <person name="Zhilina T.N."/>
            <person name="Kostrikina N.A."/>
            <person name="Kublanov I.V."/>
        </authorList>
    </citation>
    <scope>NUCLEOTIDE SEQUENCE [LARGE SCALE GENOMIC DNA]</scope>
    <source>
        <strain evidence="7 8">Z-1701</strain>
    </source>
</reference>
<dbReference type="InterPro" id="IPR006073">
    <property type="entry name" value="GTP-bd"/>
</dbReference>
<name>A0AA44BEH1_9CLOT</name>
<evidence type="ECO:0000313" key="7">
    <source>
        <dbReference type="EMBL" id="NBG87551.1"/>
    </source>
</evidence>
<dbReference type="PANTHER" id="PTHR45782">
    <property type="entry name" value="MITOCHONDRIAL RIBOSOME-ASSOCIATED GTPASE 1"/>
    <property type="match status" value="1"/>
</dbReference>
<accession>A0AA44BEH1</accession>
<evidence type="ECO:0000256" key="1">
    <source>
        <dbReference type="ARBA" id="ARBA00014898"/>
    </source>
</evidence>
<comment type="similarity">
    <text evidence="4">Belongs to the TRAFAC class YlqF/YawG GTPase family. MTG1 subfamily.</text>
</comment>
<evidence type="ECO:0000256" key="4">
    <source>
        <dbReference type="PIRNR" id="PIRNR006230"/>
    </source>
</evidence>
<dbReference type="InterPro" id="IPR027417">
    <property type="entry name" value="P-loop_NTPase"/>
</dbReference>
<dbReference type="Gene3D" id="3.40.50.300">
    <property type="entry name" value="P-loop containing nucleotide triphosphate hydrolases"/>
    <property type="match status" value="1"/>
</dbReference>
<feature type="domain" description="G" evidence="6">
    <location>
        <begin position="123"/>
        <end position="192"/>
    </location>
</feature>
<dbReference type="PANTHER" id="PTHR45782:SF4">
    <property type="entry name" value="MITOCHONDRIAL RIBOSOME-ASSOCIATED GTPASE 1"/>
    <property type="match status" value="1"/>
</dbReference>
<dbReference type="RefSeq" id="WP_160719076.1">
    <property type="nucleotide sequence ID" value="NZ_SUMG01000003.1"/>
</dbReference>
<gene>
    <name evidence="7" type="primary">ylqF</name>
    <name evidence="7" type="ORF">ISALK_03470</name>
</gene>
<dbReference type="Pfam" id="PF01926">
    <property type="entry name" value="MMR_HSR1"/>
    <property type="match status" value="1"/>
</dbReference>
<protein>
    <recommendedName>
        <fullName evidence="1 4">Ribosome biogenesis GTPase A</fullName>
    </recommendedName>
</protein>
<keyword evidence="3 4" id="KW-0342">GTP-binding</keyword>
<dbReference type="SUPFAM" id="SSF52540">
    <property type="entry name" value="P-loop containing nucleoside triphosphate hydrolases"/>
    <property type="match status" value="1"/>
</dbReference>
<dbReference type="AlphaFoldDB" id="A0AA44BEH1"/>
<evidence type="ECO:0000256" key="3">
    <source>
        <dbReference type="ARBA" id="ARBA00023134"/>
    </source>
</evidence>
<dbReference type="Gene3D" id="1.10.1580.10">
    <property type="match status" value="1"/>
</dbReference>
<evidence type="ECO:0000313" key="8">
    <source>
        <dbReference type="Proteomes" id="UP000449710"/>
    </source>
</evidence>
<dbReference type="NCBIfam" id="TIGR03596">
    <property type="entry name" value="GTPase_YlqF"/>
    <property type="match status" value="1"/>
</dbReference>
<dbReference type="GO" id="GO:0005737">
    <property type="term" value="C:cytoplasm"/>
    <property type="evidence" value="ECO:0007669"/>
    <property type="project" value="UniProtKB-SubCell"/>
</dbReference>
<comment type="subcellular location">
    <subcellularLocation>
        <location evidence="4">Cytoplasm</location>
    </subcellularLocation>
</comment>
<dbReference type="InterPro" id="IPR019991">
    <property type="entry name" value="GTP-bd_ribosome_bgen"/>
</dbReference>
<feature type="binding site" evidence="5">
    <location>
        <begin position="130"/>
        <end position="135"/>
    </location>
    <ligand>
        <name>GTP</name>
        <dbReference type="ChEBI" id="CHEBI:37565"/>
    </ligand>
</feature>
<dbReference type="GO" id="GO:0003924">
    <property type="term" value="F:GTPase activity"/>
    <property type="evidence" value="ECO:0007669"/>
    <property type="project" value="TreeGrafter"/>
</dbReference>
<dbReference type="Proteomes" id="UP000449710">
    <property type="component" value="Unassembled WGS sequence"/>
</dbReference>
<feature type="binding site" evidence="5">
    <location>
        <begin position="58"/>
        <end position="61"/>
    </location>
    <ligand>
        <name>GTP</name>
        <dbReference type="ChEBI" id="CHEBI:37565"/>
    </ligand>
</feature>
<keyword evidence="4" id="KW-0963">Cytoplasm</keyword>
<dbReference type="CDD" id="cd01856">
    <property type="entry name" value="YlqF"/>
    <property type="match status" value="1"/>
</dbReference>
<keyword evidence="2 4" id="KW-0547">Nucleotide-binding</keyword>
<dbReference type="GO" id="GO:0006412">
    <property type="term" value="P:translation"/>
    <property type="evidence" value="ECO:0007669"/>
    <property type="project" value="TreeGrafter"/>
</dbReference>
<dbReference type="FunFam" id="3.40.50.300:FF:000590">
    <property type="entry name" value="Ribosome biogenesis GTPase A"/>
    <property type="match status" value="1"/>
</dbReference>
<dbReference type="GO" id="GO:0005525">
    <property type="term" value="F:GTP binding"/>
    <property type="evidence" value="ECO:0007669"/>
    <property type="project" value="UniProtKB-KW"/>
</dbReference>
<feature type="binding site" evidence="5">
    <location>
        <position position="174"/>
    </location>
    <ligand>
        <name>GTP</name>
        <dbReference type="ChEBI" id="CHEBI:37565"/>
    </ligand>
</feature>
<dbReference type="EMBL" id="SUMG01000003">
    <property type="protein sequence ID" value="NBG87551.1"/>
    <property type="molecule type" value="Genomic_DNA"/>
</dbReference>